<evidence type="ECO:0000259" key="5">
    <source>
        <dbReference type="Pfam" id="PF20629"/>
    </source>
</evidence>
<feature type="signal peptide" evidence="3">
    <location>
        <begin position="1"/>
        <end position="29"/>
    </location>
</feature>
<dbReference type="EMBL" id="RVHM01000091">
    <property type="protein sequence ID" value="MLV00295.1"/>
    <property type="molecule type" value="Genomic_DNA"/>
</dbReference>
<comment type="caution">
    <text evidence="6">The sequence shown here is derived from an EMBL/GenBank/DDBJ whole genome shotgun (WGS) entry which is preliminary data.</text>
</comment>
<keyword evidence="2" id="KW-0456">Lyase</keyword>
<comment type="similarity">
    <text evidence="1">Belongs to the UxaA family.</text>
</comment>
<name>A0A3R0XWP7_SALET</name>
<evidence type="ECO:0000256" key="1">
    <source>
        <dbReference type="ARBA" id="ARBA00010986"/>
    </source>
</evidence>
<dbReference type="PANTHER" id="PTHR30536">
    <property type="entry name" value="ALTRONATE/GALACTARATE DEHYDRATASE"/>
    <property type="match status" value="1"/>
</dbReference>
<accession>A0A3R0XWP7</accession>
<dbReference type="Pfam" id="PF20629">
    <property type="entry name" value="GD_AH_C"/>
    <property type="match status" value="1"/>
</dbReference>
<dbReference type="PANTHER" id="PTHR30536:SF5">
    <property type="entry name" value="ALTRONATE DEHYDRATASE"/>
    <property type="match status" value="1"/>
</dbReference>
<feature type="domain" description="D-galactarate/Altronate dehydratase second" evidence="4">
    <location>
        <begin position="6"/>
        <end position="135"/>
    </location>
</feature>
<keyword evidence="3" id="KW-0732">Signal</keyword>
<proteinExistence type="inferred from homology"/>
<dbReference type="GO" id="GO:0019698">
    <property type="term" value="P:D-galacturonate catabolic process"/>
    <property type="evidence" value="ECO:0007669"/>
    <property type="project" value="TreeGrafter"/>
</dbReference>
<dbReference type="GO" id="GO:0016829">
    <property type="term" value="F:lyase activity"/>
    <property type="evidence" value="ECO:0007669"/>
    <property type="project" value="UniProtKB-KW"/>
</dbReference>
<feature type="domain" description="D-galactarate/Altronate dehydratase C-terminal" evidence="5">
    <location>
        <begin position="144"/>
        <end position="382"/>
    </location>
</feature>
<dbReference type="Proteomes" id="UP000885374">
    <property type="component" value="Unassembled WGS sequence"/>
</dbReference>
<protein>
    <submittedName>
        <fullName evidence="6">Altronate dehydratase</fullName>
    </submittedName>
</protein>
<dbReference type="InterPro" id="IPR007392">
    <property type="entry name" value="GD_AH_second"/>
</dbReference>
<dbReference type="InterPro" id="IPR052172">
    <property type="entry name" value="UxaA_altronate/galactarate_dh"/>
</dbReference>
<feature type="chain" id="PRO_5018791162" evidence="3">
    <location>
        <begin position="30"/>
        <end position="387"/>
    </location>
</feature>
<evidence type="ECO:0000313" key="6">
    <source>
        <dbReference type="EMBL" id="MLV00295.1"/>
    </source>
</evidence>
<evidence type="ECO:0000256" key="2">
    <source>
        <dbReference type="ARBA" id="ARBA00023239"/>
    </source>
</evidence>
<evidence type="ECO:0000259" key="4">
    <source>
        <dbReference type="Pfam" id="PF04295"/>
    </source>
</evidence>
<sequence length="387" mass="41113">MKDFFGWRRPDGKVGIRNLVLILPSVACAAETCAQISRQVKGTVYIPNQNGCGQTEGDLKITQDVLAGLASNPNVYGTILVGLGCENNQVDIMEKLIRERTNKPLRKLTIQENGGVLSTISLGAQWAHEMVAEASQLTREPFPVSELLVGTNCGGSDPTSGLASNPAVGCMSDLLVDAGSSSILCETTEFIGAEHILAKQAATPEIAEQILGIVHRYEHYLSQIGENLRNGNPSPGNKAGGITTLEEKSLGCIHKGGHRPVVEVTEYARAPQKRGLIIMDTPGYDMASVTGVAAGGAQVMVFTTGRGTPIGTQIMPVIKVTANDITWQKMSDNIDLNVSAILAGTSSASEEGQRILEEVIHVANGKMTKSEALGFNDLAISRVCNYV</sequence>
<gene>
    <name evidence="6" type="ORF">DRU74_27140</name>
</gene>
<dbReference type="AlphaFoldDB" id="A0A3R0XWP7"/>
<dbReference type="InterPro" id="IPR048332">
    <property type="entry name" value="GD_AH_C"/>
</dbReference>
<organism evidence="6">
    <name type="scientific">Salmonella enterica I</name>
    <dbReference type="NCBI Taxonomy" id="59201"/>
    <lineage>
        <taxon>Bacteria</taxon>
        <taxon>Pseudomonadati</taxon>
        <taxon>Pseudomonadota</taxon>
        <taxon>Gammaproteobacteria</taxon>
        <taxon>Enterobacterales</taxon>
        <taxon>Enterobacteriaceae</taxon>
        <taxon>Salmonella</taxon>
    </lineage>
</organism>
<reference evidence="6" key="1">
    <citation type="submission" date="2018-07" db="EMBL/GenBank/DDBJ databases">
        <authorList>
            <person name="Ashton P.M."/>
            <person name="Dallman T."/>
            <person name="Nair S."/>
            <person name="De Pinna E."/>
            <person name="Peters T."/>
            <person name="Grant K."/>
        </authorList>
    </citation>
    <scope>NUCLEOTIDE SEQUENCE [LARGE SCALE GENOMIC DNA]</scope>
    <source>
        <strain evidence="6">157339</strain>
    </source>
</reference>
<evidence type="ECO:0000256" key="3">
    <source>
        <dbReference type="SAM" id="SignalP"/>
    </source>
</evidence>
<dbReference type="Pfam" id="PF04295">
    <property type="entry name" value="GD_AH_second"/>
    <property type="match status" value="1"/>
</dbReference>